<dbReference type="Gene3D" id="1.25.10.10">
    <property type="entry name" value="Leucine-rich Repeat Variant"/>
    <property type="match status" value="2"/>
</dbReference>
<dbReference type="OrthoDB" id="199930at2759"/>
<keyword evidence="4" id="KW-1185">Reference proteome</keyword>
<reference evidence="3 4" key="2">
    <citation type="submission" date="2018-11" db="EMBL/GenBank/DDBJ databases">
        <authorList>
            <consortium name="Pathogen Informatics"/>
        </authorList>
    </citation>
    <scope>NUCLEOTIDE SEQUENCE [LARGE SCALE GENOMIC DNA]</scope>
</reference>
<evidence type="ECO:0000313" key="3">
    <source>
        <dbReference type="EMBL" id="VDP11141.1"/>
    </source>
</evidence>
<name>A0A183ITH5_9BILA</name>
<dbReference type="PANTHER" id="PTHR45994:SF1">
    <property type="entry name" value="FI21225P1"/>
    <property type="match status" value="1"/>
</dbReference>
<dbReference type="Proteomes" id="UP000270296">
    <property type="component" value="Unassembled WGS sequence"/>
</dbReference>
<organism evidence="5">
    <name type="scientific">Soboliphyme baturini</name>
    <dbReference type="NCBI Taxonomy" id="241478"/>
    <lineage>
        <taxon>Eukaryota</taxon>
        <taxon>Metazoa</taxon>
        <taxon>Ecdysozoa</taxon>
        <taxon>Nematoda</taxon>
        <taxon>Enoplea</taxon>
        <taxon>Dorylaimia</taxon>
        <taxon>Dioctophymatida</taxon>
        <taxon>Dioctophymatoidea</taxon>
        <taxon>Soboliphymatidae</taxon>
        <taxon>Soboliphyme</taxon>
    </lineage>
</organism>
<dbReference type="AlphaFoldDB" id="A0A183ITH5"/>
<proteinExistence type="predicted"/>
<dbReference type="SUPFAM" id="SSF48371">
    <property type="entry name" value="ARM repeat"/>
    <property type="match status" value="1"/>
</dbReference>
<dbReference type="InterPro" id="IPR016024">
    <property type="entry name" value="ARM-type_fold"/>
</dbReference>
<evidence type="ECO:0000313" key="4">
    <source>
        <dbReference type="Proteomes" id="UP000270296"/>
    </source>
</evidence>
<protein>
    <submittedName>
        <fullName evidence="5">UNC45-central domain-containing protein</fullName>
    </submittedName>
</protein>
<keyword evidence="2" id="KW-0963">Cytoplasm</keyword>
<sequence>MDKRVSDAATLLVQNCFNALAGMNPKEQQKPDDQLVKVNQIVLTDMLFEMKQMLIRSDVCAAARNAVIGLLMKNLIHMDNGLPRGWSWRFVEDDGLLNLLKVACNIPEQYCLPVTKETPEHLAVCLARLYDDMMFDKYRSIYKEITGSFLQLRVALVLLNYDGLAPLQVEVHNATFEHLSVALDAIVQTLSKRDRCSEMIRHGVPVLRKLYDSSDDLIKVKALVGLCKCASCSGTDVSMRPFGEESLLMLAKVCRKFLLNEKRNLEVRRYAAEALSYLTLDADVKEYVVSDDPLILSLIDLAKSIGELCMFSVSTILVNLTNAYDKKQAEPELIKLAKFSKHHVPERHPKDAEEFVDRRIDILVKEGAASACVALSNTTSPSCRELLARALFALCQKEAHRGVVVQEGGGKVLVKLATDNTQPGRLHAAQAIAKISITINPEIAFPGQRCHEIIRPLGTLLLLENTALQNYESLLALTNLASLSESIRLKIYKEKLLPLIEEYWYMQDQPELRAAAAELYLNLLYCKEVSAVGFFFQIHIHITCNSTSLSELRSYLSRISSSISRAFISISKFRNDIYFSFVLLLELYLLVMESWRKRSTGELV</sequence>
<accession>A0A183ITH5</accession>
<dbReference type="GO" id="GO:0005737">
    <property type="term" value="C:cytoplasm"/>
    <property type="evidence" value="ECO:0007669"/>
    <property type="project" value="UniProtKB-SubCell"/>
</dbReference>
<dbReference type="WBParaSite" id="SBAD_0000718701-mRNA-1">
    <property type="protein sequence ID" value="SBAD_0000718701-mRNA-1"/>
    <property type="gene ID" value="SBAD_0000718701"/>
</dbReference>
<gene>
    <name evidence="3" type="ORF">SBAD_LOCUS6922</name>
</gene>
<evidence type="ECO:0000256" key="1">
    <source>
        <dbReference type="ARBA" id="ARBA00004496"/>
    </source>
</evidence>
<comment type="subcellular location">
    <subcellularLocation>
        <location evidence="1">Cytoplasm</location>
    </subcellularLocation>
</comment>
<dbReference type="GO" id="GO:0051879">
    <property type="term" value="F:Hsp90 protein binding"/>
    <property type="evidence" value="ECO:0007669"/>
    <property type="project" value="TreeGrafter"/>
</dbReference>
<dbReference type="PANTHER" id="PTHR45994">
    <property type="entry name" value="FI21225P1"/>
    <property type="match status" value="1"/>
</dbReference>
<evidence type="ECO:0000256" key="2">
    <source>
        <dbReference type="ARBA" id="ARBA00022490"/>
    </source>
</evidence>
<reference evidence="5" key="1">
    <citation type="submission" date="2016-06" db="UniProtKB">
        <authorList>
            <consortium name="WormBaseParasite"/>
        </authorList>
    </citation>
    <scope>IDENTIFICATION</scope>
</reference>
<evidence type="ECO:0000313" key="5">
    <source>
        <dbReference type="WBParaSite" id="SBAD_0000718701-mRNA-1"/>
    </source>
</evidence>
<dbReference type="EMBL" id="UZAM01010162">
    <property type="protein sequence ID" value="VDP11141.1"/>
    <property type="molecule type" value="Genomic_DNA"/>
</dbReference>
<dbReference type="InterPro" id="IPR011989">
    <property type="entry name" value="ARM-like"/>
</dbReference>